<feature type="transmembrane region" description="Helical" evidence="1">
    <location>
        <begin position="211"/>
        <end position="231"/>
    </location>
</feature>
<evidence type="ECO:0000256" key="1">
    <source>
        <dbReference type="SAM" id="Phobius"/>
    </source>
</evidence>
<feature type="transmembrane region" description="Helical" evidence="1">
    <location>
        <begin position="294"/>
        <end position="315"/>
    </location>
</feature>
<gene>
    <name evidence="2" type="ORF">EVOR1521_LOCUS5374</name>
</gene>
<feature type="transmembrane region" description="Helical" evidence="1">
    <location>
        <begin position="140"/>
        <end position="161"/>
    </location>
</feature>
<protein>
    <recommendedName>
        <fullName evidence="4">Transmembrane protein</fullName>
    </recommendedName>
</protein>
<dbReference type="Proteomes" id="UP001178507">
    <property type="component" value="Unassembled WGS sequence"/>
</dbReference>
<sequence>MAMPNLNQMMPNAKERASKEKMQIESEVFKLLKVNPRDVKQKLSVADLKVHHEALQDTQEEVEDHLLFITSLQLLNQAMRNRDLKKLRAQESVMQMFITKCLCTIFAWLLSAVAYQLIVRVLSAMFEGVEDADQQQVRQLMGYTIYAVITWTLVPILQHFVGEIDSDDHYSRAHAAVDLLAKAMPMILAWAFKDVVQTFLAWTDQPLWDEIIVAVVLVISVSAISHIPRVGRAKKELAEHPPIDTIANRYLSLPYNSLLGVGYAINQVAVYFVQLISHATSSKLPDGAVNILEVMVQILYFGLMSIVVIRIDAAYHRRRLRKQRLEKDGEEFEQDLKEAELTKFEMELLASNLGDTVTHSLAFVYGWGVSDTLRVIYYPFFMGCDTYKVCSYQQTWYFGIIVTAVLGSYIKTLSLQEYRRPESKSYRTLMINAMSLTVGWAWMNVCEVTSNFFVDQWNSVHPSVWTKTFTYLILLVFLYAVMVEIYYQILDELRYIKRERNEFHAAYPAVPDSIRQYDLEQRREISGLTGL</sequence>
<keyword evidence="1" id="KW-0812">Transmembrane</keyword>
<proteinExistence type="predicted"/>
<evidence type="ECO:0000313" key="3">
    <source>
        <dbReference type="Proteomes" id="UP001178507"/>
    </source>
</evidence>
<keyword evidence="3" id="KW-1185">Reference proteome</keyword>
<accession>A0AA36MKY0</accession>
<reference evidence="2" key="1">
    <citation type="submission" date="2023-08" db="EMBL/GenBank/DDBJ databases">
        <authorList>
            <person name="Chen Y."/>
            <person name="Shah S."/>
            <person name="Dougan E. K."/>
            <person name="Thang M."/>
            <person name="Chan C."/>
        </authorList>
    </citation>
    <scope>NUCLEOTIDE SEQUENCE</scope>
</reference>
<feature type="transmembrane region" description="Helical" evidence="1">
    <location>
        <begin position="469"/>
        <end position="490"/>
    </location>
</feature>
<keyword evidence="1" id="KW-0472">Membrane</keyword>
<evidence type="ECO:0008006" key="4">
    <source>
        <dbReference type="Google" id="ProtNLM"/>
    </source>
</evidence>
<feature type="transmembrane region" description="Helical" evidence="1">
    <location>
        <begin position="97"/>
        <end position="118"/>
    </location>
</feature>
<dbReference type="EMBL" id="CAUJNA010000377">
    <property type="protein sequence ID" value="CAJ1376274.1"/>
    <property type="molecule type" value="Genomic_DNA"/>
</dbReference>
<name>A0AA36MKY0_9DINO</name>
<evidence type="ECO:0000313" key="2">
    <source>
        <dbReference type="EMBL" id="CAJ1376274.1"/>
    </source>
</evidence>
<dbReference type="AlphaFoldDB" id="A0AA36MKY0"/>
<comment type="caution">
    <text evidence="2">The sequence shown here is derived from an EMBL/GenBank/DDBJ whole genome shotgun (WGS) entry which is preliminary data.</text>
</comment>
<organism evidence="2 3">
    <name type="scientific">Effrenium voratum</name>
    <dbReference type="NCBI Taxonomy" id="2562239"/>
    <lineage>
        <taxon>Eukaryota</taxon>
        <taxon>Sar</taxon>
        <taxon>Alveolata</taxon>
        <taxon>Dinophyceae</taxon>
        <taxon>Suessiales</taxon>
        <taxon>Symbiodiniaceae</taxon>
        <taxon>Effrenium</taxon>
    </lineage>
</organism>
<keyword evidence="1" id="KW-1133">Transmembrane helix</keyword>
<feature type="transmembrane region" description="Helical" evidence="1">
    <location>
        <begin position="173"/>
        <end position="191"/>
    </location>
</feature>
<feature type="transmembrane region" description="Helical" evidence="1">
    <location>
        <begin position="426"/>
        <end position="443"/>
    </location>
</feature>
<feature type="transmembrane region" description="Helical" evidence="1">
    <location>
        <begin position="252"/>
        <end position="274"/>
    </location>
</feature>